<feature type="chain" id="PRO_5002894494" evidence="1">
    <location>
        <begin position="29"/>
        <end position="352"/>
    </location>
</feature>
<sequence precursor="true">MGKLMRNIIATMGLASIILMNLASSCLAQRLLTTYVVCVSNEKSGDVTIIDGPNGDVMTTVPVGRRPRGIHASADGRLLYVALSGSPYFESLPLDAERNVVKYPDHSADGIAVIDLQRGALVRRLSVGSDPEQFLVDPSGFHLYVPNRDMATVSVVDMPSGKIIKVIPVGTGPGGISFAPNGKLIYVTCEADNWLFSIDPGNNQIADQYPVGANPRMVKFMPNGASAFVPSASTNYLNIINMTNLALVSTVALPKGSHPTEIAVGRDAKTLYVTSGTAGTVCLVDVPGKSYIKSVAVGPHARGIGISPSGKTIYVANGPSNDISVIDVETAREIKRIKTGKGPWGIEVVQLK</sequence>
<gene>
    <name evidence="2" type="ORF">Cflav_PD1582</name>
</gene>
<dbReference type="Pfam" id="PF10282">
    <property type="entry name" value="Lactonase"/>
    <property type="match status" value="1"/>
</dbReference>
<dbReference type="AlphaFoldDB" id="B9XNC8"/>
<name>B9XNC8_PEDPL</name>
<feature type="signal peptide" evidence="1">
    <location>
        <begin position="1"/>
        <end position="28"/>
    </location>
</feature>
<dbReference type="InterPro" id="IPR051200">
    <property type="entry name" value="Host-pathogen_enzymatic-act"/>
</dbReference>
<proteinExistence type="predicted"/>
<keyword evidence="1" id="KW-0732">Signal</keyword>
<dbReference type="InterPro" id="IPR015943">
    <property type="entry name" value="WD40/YVTN_repeat-like_dom_sf"/>
</dbReference>
<keyword evidence="3" id="KW-1185">Reference proteome</keyword>
<organism evidence="2 3">
    <name type="scientific">Pedosphaera parvula (strain Ellin514)</name>
    <dbReference type="NCBI Taxonomy" id="320771"/>
    <lineage>
        <taxon>Bacteria</taxon>
        <taxon>Pseudomonadati</taxon>
        <taxon>Verrucomicrobiota</taxon>
        <taxon>Pedosphaerae</taxon>
        <taxon>Pedosphaerales</taxon>
        <taxon>Pedosphaeraceae</taxon>
        <taxon>Pedosphaera</taxon>
    </lineage>
</organism>
<reference evidence="2 3" key="1">
    <citation type="journal article" date="2011" name="J. Bacteriol.">
        <title>Genome sequence of 'Pedosphaera parvula' Ellin514, an aerobic Verrucomicrobial isolate from pasture soil.</title>
        <authorList>
            <person name="Kant R."/>
            <person name="van Passel M.W."/>
            <person name="Sangwan P."/>
            <person name="Palva A."/>
            <person name="Lucas S."/>
            <person name="Copeland A."/>
            <person name="Lapidus A."/>
            <person name="Glavina Del Rio T."/>
            <person name="Dalin E."/>
            <person name="Tice H."/>
            <person name="Bruce D."/>
            <person name="Goodwin L."/>
            <person name="Pitluck S."/>
            <person name="Chertkov O."/>
            <person name="Larimer F.W."/>
            <person name="Land M.L."/>
            <person name="Hauser L."/>
            <person name="Brettin T.S."/>
            <person name="Detter J.C."/>
            <person name="Han S."/>
            <person name="de Vos W.M."/>
            <person name="Janssen P.H."/>
            <person name="Smidt H."/>
        </authorList>
    </citation>
    <scope>NUCLEOTIDE SEQUENCE [LARGE SCALE GENOMIC DNA]</scope>
    <source>
        <strain evidence="2 3">Ellin514</strain>
    </source>
</reference>
<dbReference type="InterPro" id="IPR011045">
    <property type="entry name" value="N2O_reductase_N"/>
</dbReference>
<evidence type="ECO:0000313" key="2">
    <source>
        <dbReference type="EMBL" id="EEF58681.1"/>
    </source>
</evidence>
<dbReference type="InterPro" id="IPR011964">
    <property type="entry name" value="YVTN_b-propeller_repeat"/>
</dbReference>
<evidence type="ECO:0000313" key="3">
    <source>
        <dbReference type="Proteomes" id="UP000003688"/>
    </source>
</evidence>
<dbReference type="Proteomes" id="UP000003688">
    <property type="component" value="Unassembled WGS sequence"/>
</dbReference>
<dbReference type="PANTHER" id="PTHR47197">
    <property type="entry name" value="PROTEIN NIRF"/>
    <property type="match status" value="1"/>
</dbReference>
<dbReference type="STRING" id="320771.Cflav_PD1582"/>
<evidence type="ECO:0000256" key="1">
    <source>
        <dbReference type="SAM" id="SignalP"/>
    </source>
</evidence>
<accession>B9XNC8</accession>
<dbReference type="Gene3D" id="2.130.10.10">
    <property type="entry name" value="YVTN repeat-like/Quinoprotein amine dehydrogenase"/>
    <property type="match status" value="2"/>
</dbReference>
<dbReference type="PANTHER" id="PTHR47197:SF3">
    <property type="entry name" value="DIHYDRO-HEME D1 DEHYDROGENASE"/>
    <property type="match status" value="1"/>
</dbReference>
<dbReference type="InterPro" id="IPR019405">
    <property type="entry name" value="Lactonase_7-beta_prop"/>
</dbReference>
<dbReference type="EMBL" id="ABOX02000039">
    <property type="protein sequence ID" value="EEF58681.1"/>
    <property type="molecule type" value="Genomic_DNA"/>
</dbReference>
<protein>
    <submittedName>
        <fullName evidence="2">40-residue YVTN family beta-propeller repeat protein</fullName>
    </submittedName>
</protein>
<dbReference type="NCBIfam" id="TIGR02276">
    <property type="entry name" value="beta_rpt_yvtn"/>
    <property type="match status" value="1"/>
</dbReference>
<dbReference type="PROSITE" id="PS51257">
    <property type="entry name" value="PROKAR_LIPOPROTEIN"/>
    <property type="match status" value="1"/>
</dbReference>
<comment type="caution">
    <text evidence="2">The sequence shown here is derived from an EMBL/GenBank/DDBJ whole genome shotgun (WGS) entry which is preliminary data.</text>
</comment>
<dbReference type="SUPFAM" id="SSF50974">
    <property type="entry name" value="Nitrous oxide reductase, N-terminal domain"/>
    <property type="match status" value="1"/>
</dbReference>